<gene>
    <name evidence="1" type="ORF">F5Z01DRAFT_171953</name>
</gene>
<dbReference type="OrthoDB" id="5131365at2759"/>
<dbReference type="GeneID" id="70288815"/>
<accession>A0A9P8CN25</accession>
<name>A0A9P8CN25_9HYPO</name>
<reference evidence="1" key="1">
    <citation type="journal article" date="2021" name="IMA Fungus">
        <title>Genomic characterization of three marine fungi, including Emericellopsis atlantica sp. nov. with signatures of a generalist lifestyle and marine biomass degradation.</title>
        <authorList>
            <person name="Hagestad O.C."/>
            <person name="Hou L."/>
            <person name="Andersen J.H."/>
            <person name="Hansen E.H."/>
            <person name="Altermark B."/>
            <person name="Li C."/>
            <person name="Kuhnert E."/>
            <person name="Cox R.J."/>
            <person name="Crous P.W."/>
            <person name="Spatafora J.W."/>
            <person name="Lail K."/>
            <person name="Amirebrahimi M."/>
            <person name="Lipzen A."/>
            <person name="Pangilinan J."/>
            <person name="Andreopoulos W."/>
            <person name="Hayes R.D."/>
            <person name="Ng V."/>
            <person name="Grigoriev I.V."/>
            <person name="Jackson S.A."/>
            <person name="Sutton T.D.S."/>
            <person name="Dobson A.D.W."/>
            <person name="Rama T."/>
        </authorList>
    </citation>
    <scope>NUCLEOTIDE SEQUENCE</scope>
    <source>
        <strain evidence="1">TS7</strain>
    </source>
</reference>
<dbReference type="Proteomes" id="UP000887229">
    <property type="component" value="Unassembled WGS sequence"/>
</dbReference>
<comment type="caution">
    <text evidence="1">The sequence shown here is derived from an EMBL/GenBank/DDBJ whole genome shotgun (WGS) entry which is preliminary data.</text>
</comment>
<protein>
    <submittedName>
        <fullName evidence="1">Uncharacterized protein</fullName>
    </submittedName>
</protein>
<evidence type="ECO:0000313" key="2">
    <source>
        <dbReference type="Proteomes" id="UP000887229"/>
    </source>
</evidence>
<dbReference type="AlphaFoldDB" id="A0A9P8CN25"/>
<evidence type="ECO:0000313" key="1">
    <source>
        <dbReference type="EMBL" id="KAG9253048.1"/>
    </source>
</evidence>
<sequence length="190" mass="21485">MFFSSLWSKHTVPASSFIPRTVNLGFLLPVMSEPSKTSCPPYTLKWTLCQKKTRLHKLTGNAVQNIISYPSIFWDDKLESEIADVVAQKRLANTHEAEETQLVCSINARGEEAIPGRFPGSDVNWADVDEQIAIHAYMHGSCVSLPHSVSIMYSRRRDGRPVLFGGGRVRPKRRMVERILRTARSLHCTF</sequence>
<dbReference type="EMBL" id="MU251259">
    <property type="protein sequence ID" value="KAG9253048.1"/>
    <property type="molecule type" value="Genomic_DNA"/>
</dbReference>
<organism evidence="1 2">
    <name type="scientific">Emericellopsis atlantica</name>
    <dbReference type="NCBI Taxonomy" id="2614577"/>
    <lineage>
        <taxon>Eukaryota</taxon>
        <taxon>Fungi</taxon>
        <taxon>Dikarya</taxon>
        <taxon>Ascomycota</taxon>
        <taxon>Pezizomycotina</taxon>
        <taxon>Sordariomycetes</taxon>
        <taxon>Hypocreomycetidae</taxon>
        <taxon>Hypocreales</taxon>
        <taxon>Bionectriaceae</taxon>
        <taxon>Emericellopsis</taxon>
    </lineage>
</organism>
<dbReference type="RefSeq" id="XP_046116972.1">
    <property type="nucleotide sequence ID" value="XM_046257912.1"/>
</dbReference>
<keyword evidence="2" id="KW-1185">Reference proteome</keyword>
<proteinExistence type="predicted"/>